<evidence type="ECO:0000313" key="2">
    <source>
        <dbReference type="Proteomes" id="UP000654471"/>
    </source>
</evidence>
<name>A0ABQ2VQ59_9ACTN</name>
<proteinExistence type="predicted"/>
<protein>
    <recommendedName>
        <fullName evidence="3">WXG100 family type VII secretion target</fullName>
    </recommendedName>
</protein>
<sequence>MAGSGYQIDPNVLKTQGKNFSDIAHNFGSAAEKFKSKVTECEEGWGDDSAKIVDQLLKAYKPVSKVIMMALPHLEDALGDLGTKLDTIAKDYEATELEQVSVLSKIAPEGQGKV</sequence>
<dbReference type="EMBL" id="BMRP01000065">
    <property type="protein sequence ID" value="GGV00016.1"/>
    <property type="molecule type" value="Genomic_DNA"/>
</dbReference>
<keyword evidence="2" id="KW-1185">Reference proteome</keyword>
<dbReference type="SUPFAM" id="SSF140453">
    <property type="entry name" value="EsxAB dimer-like"/>
    <property type="match status" value="1"/>
</dbReference>
<accession>A0ABQ2VQ59</accession>
<gene>
    <name evidence="1" type="ORF">GCM10010211_79220</name>
</gene>
<evidence type="ECO:0000313" key="1">
    <source>
        <dbReference type="EMBL" id="GGV00016.1"/>
    </source>
</evidence>
<evidence type="ECO:0008006" key="3">
    <source>
        <dbReference type="Google" id="ProtNLM"/>
    </source>
</evidence>
<organism evidence="1 2">
    <name type="scientific">Streptomyces albospinus</name>
    <dbReference type="NCBI Taxonomy" id="285515"/>
    <lineage>
        <taxon>Bacteria</taxon>
        <taxon>Bacillati</taxon>
        <taxon>Actinomycetota</taxon>
        <taxon>Actinomycetes</taxon>
        <taxon>Kitasatosporales</taxon>
        <taxon>Streptomycetaceae</taxon>
        <taxon>Streptomyces</taxon>
    </lineage>
</organism>
<dbReference type="InterPro" id="IPR036689">
    <property type="entry name" value="ESAT-6-like_sf"/>
</dbReference>
<reference evidence="2" key="1">
    <citation type="journal article" date="2019" name="Int. J. Syst. Evol. Microbiol.">
        <title>The Global Catalogue of Microorganisms (GCM) 10K type strain sequencing project: providing services to taxonomists for standard genome sequencing and annotation.</title>
        <authorList>
            <consortium name="The Broad Institute Genomics Platform"/>
            <consortium name="The Broad Institute Genome Sequencing Center for Infectious Disease"/>
            <person name="Wu L."/>
            <person name="Ma J."/>
        </authorList>
    </citation>
    <scope>NUCLEOTIDE SEQUENCE [LARGE SCALE GENOMIC DNA]</scope>
    <source>
        <strain evidence="2">JCM 3399</strain>
    </source>
</reference>
<dbReference type="Gene3D" id="1.10.287.1060">
    <property type="entry name" value="ESAT-6-like"/>
    <property type="match status" value="1"/>
</dbReference>
<dbReference type="RefSeq" id="WP_189308243.1">
    <property type="nucleotide sequence ID" value="NZ_BMRP01000065.1"/>
</dbReference>
<dbReference type="Proteomes" id="UP000654471">
    <property type="component" value="Unassembled WGS sequence"/>
</dbReference>
<comment type="caution">
    <text evidence="1">The sequence shown here is derived from an EMBL/GenBank/DDBJ whole genome shotgun (WGS) entry which is preliminary data.</text>
</comment>